<proteinExistence type="predicted"/>
<dbReference type="Proteomes" id="UP001141253">
    <property type="component" value="Chromosome 9"/>
</dbReference>
<dbReference type="EMBL" id="JAPFFI010000008">
    <property type="protein sequence ID" value="KAJ6386184.1"/>
    <property type="molecule type" value="Genomic_DNA"/>
</dbReference>
<evidence type="ECO:0000313" key="3">
    <source>
        <dbReference type="Proteomes" id="UP001141253"/>
    </source>
</evidence>
<keyword evidence="3" id="KW-1185">Reference proteome</keyword>
<comment type="caution">
    <text evidence="2">The sequence shown here is derived from an EMBL/GenBank/DDBJ whole genome shotgun (WGS) entry which is preliminary data.</text>
</comment>
<feature type="region of interest" description="Disordered" evidence="1">
    <location>
        <begin position="20"/>
        <end position="56"/>
    </location>
</feature>
<feature type="compositionally biased region" description="Low complexity" evidence="1">
    <location>
        <begin position="24"/>
        <end position="39"/>
    </location>
</feature>
<name>A0ABQ9BMG1_9ROSI</name>
<protein>
    <submittedName>
        <fullName evidence="2">Uncharacterized protein</fullName>
    </submittedName>
</protein>
<evidence type="ECO:0000256" key="1">
    <source>
        <dbReference type="SAM" id="MobiDB-lite"/>
    </source>
</evidence>
<sequence>MQNKTFWKPNLLIEQTEAHILQQTTTSSRSSTGRNSNTTAGRNGSQLLPTRSNHRSENLFQVLGSRAGVATKNGEQVSGDNLHFLFGGGAERN</sequence>
<accession>A0ABQ9BMG1</accession>
<reference evidence="2" key="1">
    <citation type="submission" date="2022-10" db="EMBL/GenBank/DDBJ databases">
        <authorList>
            <person name="Hyden B.L."/>
            <person name="Feng K."/>
            <person name="Yates T."/>
            <person name="Jawdy S."/>
            <person name="Smart L.B."/>
            <person name="Muchero W."/>
        </authorList>
    </citation>
    <scope>NUCLEOTIDE SEQUENCE</scope>
    <source>
        <tissue evidence="2">Shoot tip</tissue>
    </source>
</reference>
<reference evidence="2" key="2">
    <citation type="journal article" date="2023" name="Int. J. Mol. Sci.">
        <title>De Novo Assembly and Annotation of 11 Diverse Shrub Willow (Salix) Genomes Reveals Novel Gene Organization in Sex-Linked Regions.</title>
        <authorList>
            <person name="Hyden B."/>
            <person name="Feng K."/>
            <person name="Yates T.B."/>
            <person name="Jawdy S."/>
            <person name="Cereghino C."/>
            <person name="Smart L.B."/>
            <person name="Muchero W."/>
        </authorList>
    </citation>
    <scope>NUCLEOTIDE SEQUENCE</scope>
    <source>
        <tissue evidence="2">Shoot tip</tissue>
    </source>
</reference>
<gene>
    <name evidence="2" type="ORF">OIU77_029200</name>
</gene>
<evidence type="ECO:0000313" key="2">
    <source>
        <dbReference type="EMBL" id="KAJ6386184.1"/>
    </source>
</evidence>
<organism evidence="2 3">
    <name type="scientific">Salix suchowensis</name>
    <dbReference type="NCBI Taxonomy" id="1278906"/>
    <lineage>
        <taxon>Eukaryota</taxon>
        <taxon>Viridiplantae</taxon>
        <taxon>Streptophyta</taxon>
        <taxon>Embryophyta</taxon>
        <taxon>Tracheophyta</taxon>
        <taxon>Spermatophyta</taxon>
        <taxon>Magnoliopsida</taxon>
        <taxon>eudicotyledons</taxon>
        <taxon>Gunneridae</taxon>
        <taxon>Pentapetalae</taxon>
        <taxon>rosids</taxon>
        <taxon>fabids</taxon>
        <taxon>Malpighiales</taxon>
        <taxon>Salicaceae</taxon>
        <taxon>Saliceae</taxon>
        <taxon>Salix</taxon>
    </lineage>
</organism>
<feature type="compositionally biased region" description="Polar residues" evidence="1">
    <location>
        <begin position="40"/>
        <end position="51"/>
    </location>
</feature>